<evidence type="ECO:0000259" key="11">
    <source>
        <dbReference type="Pfam" id="PF02875"/>
    </source>
</evidence>
<accession>A0ABW2SKI2</accession>
<protein>
    <recommendedName>
        <fullName evidence="2">tetrahydrofolate synthase</fullName>
        <ecNumber evidence="2">6.3.2.17</ecNumber>
    </recommendedName>
    <alternativeName>
        <fullName evidence="8">Tetrahydrofolylpolyglutamate synthase</fullName>
    </alternativeName>
</protein>
<feature type="compositionally biased region" description="Basic and acidic residues" evidence="10">
    <location>
        <begin position="15"/>
        <end position="34"/>
    </location>
</feature>
<feature type="region of interest" description="Disordered" evidence="10">
    <location>
        <begin position="70"/>
        <end position="102"/>
    </location>
</feature>
<evidence type="ECO:0000256" key="1">
    <source>
        <dbReference type="ARBA" id="ARBA00008276"/>
    </source>
</evidence>
<reference evidence="14" key="1">
    <citation type="journal article" date="2019" name="Int. J. Syst. Evol. Microbiol.">
        <title>The Global Catalogue of Microorganisms (GCM) 10K type strain sequencing project: providing services to taxonomists for standard genome sequencing and annotation.</title>
        <authorList>
            <consortium name="The Broad Institute Genomics Platform"/>
            <consortium name="The Broad Institute Genome Sequencing Center for Infectious Disease"/>
            <person name="Wu L."/>
            <person name="Ma J."/>
        </authorList>
    </citation>
    <scope>NUCLEOTIDE SEQUENCE [LARGE SCALE GENOMIC DNA]</scope>
    <source>
        <strain evidence="14">CCUG 56698</strain>
    </source>
</reference>
<name>A0ABW2SKI2_9ACTO</name>
<gene>
    <name evidence="13" type="ORF">ACFQWG_05325</name>
</gene>
<evidence type="ECO:0000256" key="9">
    <source>
        <dbReference type="ARBA" id="ARBA00047493"/>
    </source>
</evidence>
<dbReference type="EMBL" id="JBHTEF010000001">
    <property type="protein sequence ID" value="MFC7580630.1"/>
    <property type="molecule type" value="Genomic_DNA"/>
</dbReference>
<feature type="domain" description="Mur ligase C-terminal" evidence="11">
    <location>
        <begin position="413"/>
        <end position="527"/>
    </location>
</feature>
<evidence type="ECO:0000256" key="10">
    <source>
        <dbReference type="SAM" id="MobiDB-lite"/>
    </source>
</evidence>
<dbReference type="InterPro" id="IPR036615">
    <property type="entry name" value="Mur_ligase_C_dom_sf"/>
</dbReference>
<dbReference type="InterPro" id="IPR018109">
    <property type="entry name" value="Folylpolyglutamate_synth_CS"/>
</dbReference>
<dbReference type="NCBIfam" id="TIGR01499">
    <property type="entry name" value="folC"/>
    <property type="match status" value="1"/>
</dbReference>
<dbReference type="Gene3D" id="3.40.1190.10">
    <property type="entry name" value="Mur-like, catalytic domain"/>
    <property type="match status" value="1"/>
</dbReference>
<comment type="caution">
    <text evidence="13">The sequence shown here is derived from an EMBL/GenBank/DDBJ whole genome shotgun (WGS) entry which is preliminary data.</text>
</comment>
<dbReference type="Pfam" id="PF08245">
    <property type="entry name" value="Mur_ligase_M"/>
    <property type="match status" value="1"/>
</dbReference>
<dbReference type="SUPFAM" id="SSF53623">
    <property type="entry name" value="MurD-like peptide ligases, catalytic domain"/>
    <property type="match status" value="1"/>
</dbReference>
<dbReference type="Proteomes" id="UP001596527">
    <property type="component" value="Unassembled WGS sequence"/>
</dbReference>
<proteinExistence type="inferred from homology"/>
<dbReference type="RefSeq" id="WP_380976245.1">
    <property type="nucleotide sequence ID" value="NZ_JBHTEF010000001.1"/>
</dbReference>
<evidence type="ECO:0000259" key="12">
    <source>
        <dbReference type="Pfam" id="PF08245"/>
    </source>
</evidence>
<keyword evidence="14" id="KW-1185">Reference proteome</keyword>
<evidence type="ECO:0000256" key="8">
    <source>
        <dbReference type="ARBA" id="ARBA00030592"/>
    </source>
</evidence>
<evidence type="ECO:0000256" key="6">
    <source>
        <dbReference type="ARBA" id="ARBA00022840"/>
    </source>
</evidence>
<evidence type="ECO:0000256" key="2">
    <source>
        <dbReference type="ARBA" id="ARBA00013025"/>
    </source>
</evidence>
<evidence type="ECO:0000313" key="13">
    <source>
        <dbReference type="EMBL" id="MFC7580630.1"/>
    </source>
</evidence>
<keyword evidence="5" id="KW-0547">Nucleotide-binding</keyword>
<dbReference type="InterPro" id="IPR036565">
    <property type="entry name" value="Mur-like_cat_sf"/>
</dbReference>
<dbReference type="PANTHER" id="PTHR11136:SF0">
    <property type="entry name" value="DIHYDROFOLATE SYNTHETASE-RELATED"/>
    <property type="match status" value="1"/>
</dbReference>
<evidence type="ECO:0000256" key="5">
    <source>
        <dbReference type="ARBA" id="ARBA00022741"/>
    </source>
</evidence>
<dbReference type="InterPro" id="IPR004101">
    <property type="entry name" value="Mur_ligase_C"/>
</dbReference>
<dbReference type="PROSITE" id="PS01011">
    <property type="entry name" value="FOLYLPOLYGLU_SYNT_1"/>
    <property type="match status" value="1"/>
</dbReference>
<organism evidence="13 14">
    <name type="scientific">Schaalia naturae</name>
    <dbReference type="NCBI Taxonomy" id="635203"/>
    <lineage>
        <taxon>Bacteria</taxon>
        <taxon>Bacillati</taxon>
        <taxon>Actinomycetota</taxon>
        <taxon>Actinomycetes</taxon>
        <taxon>Actinomycetales</taxon>
        <taxon>Actinomycetaceae</taxon>
        <taxon>Schaalia</taxon>
    </lineage>
</organism>
<keyword evidence="6" id="KW-0067">ATP-binding</keyword>
<dbReference type="Gene3D" id="3.90.190.20">
    <property type="entry name" value="Mur ligase, C-terminal domain"/>
    <property type="match status" value="1"/>
</dbReference>
<dbReference type="Pfam" id="PF02875">
    <property type="entry name" value="Mur_ligase_C"/>
    <property type="match status" value="1"/>
</dbReference>
<dbReference type="PANTHER" id="PTHR11136">
    <property type="entry name" value="FOLYLPOLYGLUTAMATE SYNTHASE-RELATED"/>
    <property type="match status" value="1"/>
</dbReference>
<sequence>MGRGVPADLIPYLEEADRPSQEQEEARAKEREEQDAAEAAEAERTEALRQLVANSLLVGPDPAILREVEGEDTDWDDDDATDGVSQRDGAGAGTPSTHAEALDEAERGLALDRRVDAIYRSIIARAPEHRVQPSLDRVEEALDILGDPEDDYPSIHITGTNGKTSTARMIDSVLSAMGMRVGRFTSPHLVNVRERISLAGRPISREDFVAAWEDVAPYIDMVDRRSQERGGPRMSFFEVFTVMAFAAFADHPVDAAVVEVGMGGLWDATNAMDGDVAVIMPIDLDHQRWLGSTVEEIATEKAGIIKPRQTVVVARQPEAARDILLARAREVDAVVRLEDRDFEVLARQMGVGGQLVTIRTPAAVYEDVFVPLLGEHQAHNAAAALVAAEAFLGGRELDGRIVEQGFMTATSPGRLEVVRTSPAIVVDAAHNPAGARTLRAALDQGVFDFAHVVGLFSAMGDKDVEGMLGELEPVIDDLVVTTMPGERAMPGERLMAIATEVFGEDRVELREDLVQAVDRAVELAEARTVPGESTGVVAFGSIVLAGAVSTLVRGAR</sequence>
<dbReference type="InterPro" id="IPR001645">
    <property type="entry name" value="Folylpolyglutamate_synth"/>
</dbReference>
<feature type="domain" description="Mur ligase central" evidence="12">
    <location>
        <begin position="245"/>
        <end position="388"/>
    </location>
</feature>
<keyword evidence="4" id="KW-0479">Metal-binding</keyword>
<feature type="compositionally biased region" description="Acidic residues" evidence="10">
    <location>
        <begin position="70"/>
        <end position="81"/>
    </location>
</feature>
<feature type="region of interest" description="Disordered" evidence="10">
    <location>
        <begin position="1"/>
        <end position="46"/>
    </location>
</feature>
<evidence type="ECO:0000256" key="4">
    <source>
        <dbReference type="ARBA" id="ARBA00022723"/>
    </source>
</evidence>
<dbReference type="InterPro" id="IPR013221">
    <property type="entry name" value="Mur_ligase_cen"/>
</dbReference>
<dbReference type="GO" id="GO:0016874">
    <property type="term" value="F:ligase activity"/>
    <property type="evidence" value="ECO:0007669"/>
    <property type="project" value="UniProtKB-KW"/>
</dbReference>
<evidence type="ECO:0000256" key="3">
    <source>
        <dbReference type="ARBA" id="ARBA00022598"/>
    </source>
</evidence>
<comment type="catalytic activity">
    <reaction evidence="9">
        <text>(6S)-5,6,7,8-tetrahydrofolyl-(gamma-L-Glu)(n) + L-glutamate + ATP = (6S)-5,6,7,8-tetrahydrofolyl-(gamma-L-Glu)(n+1) + ADP + phosphate + H(+)</text>
        <dbReference type="Rhea" id="RHEA:10580"/>
        <dbReference type="Rhea" id="RHEA-COMP:14738"/>
        <dbReference type="Rhea" id="RHEA-COMP:14740"/>
        <dbReference type="ChEBI" id="CHEBI:15378"/>
        <dbReference type="ChEBI" id="CHEBI:29985"/>
        <dbReference type="ChEBI" id="CHEBI:30616"/>
        <dbReference type="ChEBI" id="CHEBI:43474"/>
        <dbReference type="ChEBI" id="CHEBI:141005"/>
        <dbReference type="ChEBI" id="CHEBI:456216"/>
        <dbReference type="EC" id="6.3.2.17"/>
    </reaction>
</comment>
<dbReference type="EC" id="6.3.2.17" evidence="2"/>
<keyword evidence="7" id="KW-0460">Magnesium</keyword>
<keyword evidence="3 13" id="KW-0436">Ligase</keyword>
<evidence type="ECO:0000313" key="14">
    <source>
        <dbReference type="Proteomes" id="UP001596527"/>
    </source>
</evidence>
<comment type="similarity">
    <text evidence="1">Belongs to the folylpolyglutamate synthase family.</text>
</comment>
<dbReference type="SUPFAM" id="SSF53244">
    <property type="entry name" value="MurD-like peptide ligases, peptide-binding domain"/>
    <property type="match status" value="1"/>
</dbReference>
<evidence type="ECO:0000256" key="7">
    <source>
        <dbReference type="ARBA" id="ARBA00022842"/>
    </source>
</evidence>